<feature type="domain" description="RRM" evidence="3">
    <location>
        <begin position="13"/>
        <end position="87"/>
    </location>
</feature>
<dbReference type="OrthoDB" id="3669211at2759"/>
<proteinExistence type="predicted"/>
<organism evidence="4 5">
    <name type="scientific">Curvularia clavata</name>
    <dbReference type="NCBI Taxonomy" id="95742"/>
    <lineage>
        <taxon>Eukaryota</taxon>
        <taxon>Fungi</taxon>
        <taxon>Dikarya</taxon>
        <taxon>Ascomycota</taxon>
        <taxon>Pezizomycotina</taxon>
        <taxon>Dothideomycetes</taxon>
        <taxon>Pleosporomycetidae</taxon>
        <taxon>Pleosporales</taxon>
        <taxon>Pleosporineae</taxon>
        <taxon>Pleosporaceae</taxon>
        <taxon>Curvularia</taxon>
    </lineage>
</organism>
<dbReference type="GO" id="GO:0003723">
    <property type="term" value="F:RNA binding"/>
    <property type="evidence" value="ECO:0007669"/>
    <property type="project" value="UniProtKB-UniRule"/>
</dbReference>
<dbReference type="Gene3D" id="3.30.70.330">
    <property type="match status" value="1"/>
</dbReference>
<dbReference type="AlphaFoldDB" id="A0A9Q8ZCE8"/>
<keyword evidence="5" id="KW-1185">Reference proteome</keyword>
<sequence>MALLPGSKASNERLVFVKNVPSYVPQEQIAKLFSPYHPISTKNIYKGSSITTIVIGFRSASDAARAQRTTDGKSLGNAVIKVEMYEQRRSIRYLRDHGHTNLPSEADEEVDETERPGKGFTPKEAPAHFPPLYPAPVKIPSTAPQGNTWARIASNQRAQGATNAPAITPADEERTPVSTPVATPRIPTAMPIKPFDVKHQTPDSSPPAAVSLGNATPDAIFIPPDIPPSPEDMRTETEIEYRIRRWGEILGWAQSSSSDVAQSMQSEPFEPLDTTARIQHRHARHCAFCMRREMA</sequence>
<evidence type="ECO:0000256" key="2">
    <source>
        <dbReference type="SAM" id="MobiDB-lite"/>
    </source>
</evidence>
<dbReference type="InterPro" id="IPR035979">
    <property type="entry name" value="RBD_domain_sf"/>
</dbReference>
<dbReference type="Proteomes" id="UP001056012">
    <property type="component" value="Chromosome 5"/>
</dbReference>
<gene>
    <name evidence="4" type="ORF">yc1106_06791</name>
</gene>
<dbReference type="EMBL" id="CP089278">
    <property type="protein sequence ID" value="USP79517.1"/>
    <property type="molecule type" value="Genomic_DNA"/>
</dbReference>
<name>A0A9Q8ZCE8_CURCL</name>
<evidence type="ECO:0000256" key="1">
    <source>
        <dbReference type="PROSITE-ProRule" id="PRU00176"/>
    </source>
</evidence>
<dbReference type="InterPro" id="IPR000504">
    <property type="entry name" value="RRM_dom"/>
</dbReference>
<dbReference type="CDD" id="cd00590">
    <property type="entry name" value="RRM_SF"/>
    <property type="match status" value="1"/>
</dbReference>
<feature type="region of interest" description="Disordered" evidence="2">
    <location>
        <begin position="157"/>
        <end position="232"/>
    </location>
</feature>
<evidence type="ECO:0000313" key="5">
    <source>
        <dbReference type="Proteomes" id="UP001056012"/>
    </source>
</evidence>
<reference evidence="4" key="1">
    <citation type="submission" date="2021-12" db="EMBL/GenBank/DDBJ databases">
        <title>Curvularia clavata genome.</title>
        <authorList>
            <person name="Cao Y."/>
        </authorList>
    </citation>
    <scope>NUCLEOTIDE SEQUENCE</scope>
    <source>
        <strain evidence="4">Yc1106</strain>
    </source>
</reference>
<evidence type="ECO:0000259" key="3">
    <source>
        <dbReference type="PROSITE" id="PS50102"/>
    </source>
</evidence>
<dbReference type="SUPFAM" id="SSF54928">
    <property type="entry name" value="RNA-binding domain, RBD"/>
    <property type="match status" value="1"/>
</dbReference>
<dbReference type="InterPro" id="IPR012677">
    <property type="entry name" value="Nucleotide-bd_a/b_plait_sf"/>
</dbReference>
<protein>
    <recommendedName>
        <fullName evidence="3">RRM domain-containing protein</fullName>
    </recommendedName>
</protein>
<feature type="region of interest" description="Disordered" evidence="2">
    <location>
        <begin position="98"/>
        <end position="129"/>
    </location>
</feature>
<dbReference type="Pfam" id="PF00076">
    <property type="entry name" value="RRM_1"/>
    <property type="match status" value="1"/>
</dbReference>
<accession>A0A9Q8ZCE8</accession>
<keyword evidence="1" id="KW-0694">RNA-binding</keyword>
<evidence type="ECO:0000313" key="4">
    <source>
        <dbReference type="EMBL" id="USP79517.1"/>
    </source>
</evidence>
<dbReference type="PROSITE" id="PS50102">
    <property type="entry name" value="RRM"/>
    <property type="match status" value="1"/>
</dbReference>
<dbReference type="SMART" id="SM00360">
    <property type="entry name" value="RRM"/>
    <property type="match status" value="1"/>
</dbReference>
<dbReference type="VEuPathDB" id="FungiDB:yc1106_06791"/>